<accession>A0ABS5JXV3</accession>
<dbReference type="RefSeq" id="WP_212216966.1">
    <property type="nucleotide sequence ID" value="NZ_JAGUCO010000014.1"/>
</dbReference>
<evidence type="ECO:0000313" key="2">
    <source>
        <dbReference type="EMBL" id="MBS2099723.1"/>
    </source>
</evidence>
<dbReference type="Proteomes" id="UP000708576">
    <property type="component" value="Unassembled WGS sequence"/>
</dbReference>
<evidence type="ECO:0000313" key="3">
    <source>
        <dbReference type="Proteomes" id="UP000708576"/>
    </source>
</evidence>
<organism evidence="2 3">
    <name type="scientific">Carboxylicivirga linearis</name>
    <dbReference type="NCBI Taxonomy" id="1628157"/>
    <lineage>
        <taxon>Bacteria</taxon>
        <taxon>Pseudomonadati</taxon>
        <taxon>Bacteroidota</taxon>
        <taxon>Bacteroidia</taxon>
        <taxon>Marinilabiliales</taxon>
        <taxon>Marinilabiliaceae</taxon>
        <taxon>Carboxylicivirga</taxon>
    </lineage>
</organism>
<sequence length="259" mass="30610">MDMLIVPDSKESKRILNDSRFSKRNGFESIRLMKKTLDQNFREDENIPDGMIEILKKTNVYKALLQKMFHVQKSELMSKYYFQHIKDDKEWISEDFREFPGYEKEDHLLKGWYDYFTENYYAQIKSLFDLVGHCLDLHLRLNISEVDFASAVNQLNQKTIKSHFGIEKRDKCIELQAKIKSEIIGSISYKDLIENRNDLIHNISPMSPRNKIKDVRKGGIRSLSFTYDYLKSEVRIKAIDDLNDLFVNTVELIVEAFES</sequence>
<proteinExistence type="predicted"/>
<dbReference type="Pfam" id="PF18730">
    <property type="entry name" value="HEPN_Cthe2314"/>
    <property type="match status" value="1"/>
</dbReference>
<gene>
    <name evidence="2" type="ORF">KEM10_15625</name>
</gene>
<reference evidence="2 3" key="1">
    <citation type="journal article" date="2015" name="Int. J. Syst. Evol. Microbiol.">
        <title>Carboxylicivirga linearis sp. nov., isolated from a sea cucumber culture pond.</title>
        <authorList>
            <person name="Wang F.Q."/>
            <person name="Zhou Y.X."/>
            <person name="Lin X.Z."/>
            <person name="Chen G.J."/>
            <person name="Du Z.J."/>
        </authorList>
    </citation>
    <scope>NUCLEOTIDE SEQUENCE [LARGE SCALE GENOMIC DNA]</scope>
    <source>
        <strain evidence="2 3">FB218</strain>
    </source>
</reference>
<keyword evidence="3" id="KW-1185">Reference proteome</keyword>
<dbReference type="InterPro" id="IPR041394">
    <property type="entry name" value="HEPN_Cthe2314"/>
</dbReference>
<dbReference type="EMBL" id="JAGUCO010000014">
    <property type="protein sequence ID" value="MBS2099723.1"/>
    <property type="molecule type" value="Genomic_DNA"/>
</dbReference>
<name>A0ABS5JXV3_9BACT</name>
<evidence type="ECO:0000259" key="1">
    <source>
        <dbReference type="Pfam" id="PF18730"/>
    </source>
</evidence>
<protein>
    <recommendedName>
        <fullName evidence="1">Cthe-2314-like HEPN domain-containing protein</fullName>
    </recommendedName>
</protein>
<feature type="domain" description="Cthe-2314-like HEPN" evidence="1">
    <location>
        <begin position="63"/>
        <end position="255"/>
    </location>
</feature>
<comment type="caution">
    <text evidence="2">The sequence shown here is derived from an EMBL/GenBank/DDBJ whole genome shotgun (WGS) entry which is preliminary data.</text>
</comment>